<dbReference type="GO" id="GO:0046872">
    <property type="term" value="F:metal ion binding"/>
    <property type="evidence" value="ECO:0007669"/>
    <property type="project" value="UniProtKB-UniRule"/>
</dbReference>
<dbReference type="InterPro" id="IPR013785">
    <property type="entry name" value="Aldolase_TIM"/>
</dbReference>
<gene>
    <name evidence="12" type="primary">hemN-2</name>
    <name evidence="12" type="ordered locus">DNO_0131</name>
</gene>
<dbReference type="NCBIfam" id="TIGR00539">
    <property type="entry name" value="hemN_rel"/>
    <property type="match status" value="1"/>
</dbReference>
<dbReference type="SMART" id="SM00729">
    <property type="entry name" value="Elp3"/>
    <property type="match status" value="1"/>
</dbReference>
<evidence type="ECO:0000256" key="7">
    <source>
        <dbReference type="ARBA" id="ARBA00023004"/>
    </source>
</evidence>
<dbReference type="CDD" id="cd01335">
    <property type="entry name" value="Radical_SAM"/>
    <property type="match status" value="1"/>
</dbReference>
<dbReference type="GO" id="GO:0006779">
    <property type="term" value="P:porphyrin-containing compound biosynthetic process"/>
    <property type="evidence" value="ECO:0007669"/>
    <property type="project" value="InterPro"/>
</dbReference>
<evidence type="ECO:0000313" key="12">
    <source>
        <dbReference type="EMBL" id="ABQ13126.1"/>
    </source>
</evidence>
<proteinExistence type="inferred from homology"/>
<dbReference type="GO" id="GO:0005737">
    <property type="term" value="C:cytoplasm"/>
    <property type="evidence" value="ECO:0007669"/>
    <property type="project" value="UniProtKB-SubCell"/>
</dbReference>
<comment type="similarity">
    <text evidence="2">Belongs to the anaerobic coproporphyrinogen-III oxidase family. HemW subfamily.</text>
</comment>
<evidence type="ECO:0000256" key="10">
    <source>
        <dbReference type="RuleBase" id="RU364116"/>
    </source>
</evidence>
<dbReference type="GO" id="GO:0051539">
    <property type="term" value="F:4 iron, 4 sulfur cluster binding"/>
    <property type="evidence" value="ECO:0007669"/>
    <property type="project" value="UniProtKB-UniRule"/>
</dbReference>
<dbReference type="SFLD" id="SFLDG01082">
    <property type="entry name" value="B12-binding_domain_containing"/>
    <property type="match status" value="1"/>
</dbReference>
<keyword evidence="8 10" id="KW-0411">Iron-sulfur</keyword>
<evidence type="ECO:0000259" key="11">
    <source>
        <dbReference type="PROSITE" id="PS51918"/>
    </source>
</evidence>
<dbReference type="InterPro" id="IPR058240">
    <property type="entry name" value="rSAM_sf"/>
</dbReference>
<organism evidence="12 13">
    <name type="scientific">Dichelobacter nodosus (strain VCS1703A)</name>
    <dbReference type="NCBI Taxonomy" id="246195"/>
    <lineage>
        <taxon>Bacteria</taxon>
        <taxon>Pseudomonadati</taxon>
        <taxon>Pseudomonadota</taxon>
        <taxon>Gammaproteobacteria</taxon>
        <taxon>Cardiobacteriales</taxon>
        <taxon>Cardiobacteriaceae</taxon>
        <taxon>Dichelobacter</taxon>
    </lineage>
</organism>
<dbReference type="Proteomes" id="UP000000248">
    <property type="component" value="Chromosome"/>
</dbReference>
<sequence length="382" mass="43130">MLDPARIPLSLYIHIPWCLRKCPYCDFNSHARTADDNESAYVHHLLQDFSLDYDGRPLHSVFIGGGTPSLFHSEQIALLLDELRQRADFTDDCEITLEANPATFEQQKFSAYRQSGINRLSLGIQSLQPRHLQQLGRVHSADEAKQALRLAQSMNFHQINTDVMFALPAQTLDEARADLQKIIALGAEHISWYQLTIEPNTAFFVRPPKALPDSDQQVELYENGSAFLRAQGFNQYEVSAWTKTTPAKHNMNYWLFGDYLGIGAGAHSKITIADGKIMRQSKYRAPAAYQARSGRNRNPYQDNCRRVPKTEQAFEVMMNGLRLRAGFPTAFLAQRSDLDLSDLMPTLLPLIDRGLIDADIAECIVTTPRGFSLLNNVLEAFL</sequence>
<keyword evidence="9 10" id="KW-0143">Chaperone</keyword>
<dbReference type="OrthoDB" id="9808022at2"/>
<keyword evidence="12" id="KW-0560">Oxidoreductase</keyword>
<name>A5EWP9_DICNV</name>
<feature type="domain" description="Radical SAM core" evidence="11">
    <location>
        <begin position="3"/>
        <end position="237"/>
    </location>
</feature>
<dbReference type="InterPro" id="IPR007197">
    <property type="entry name" value="rSAM"/>
</dbReference>
<dbReference type="SFLD" id="SFLDG01065">
    <property type="entry name" value="anaerobic_coproporphyrinogen-I"/>
    <property type="match status" value="1"/>
</dbReference>
<evidence type="ECO:0000256" key="3">
    <source>
        <dbReference type="ARBA" id="ARBA00017228"/>
    </source>
</evidence>
<dbReference type="EMBL" id="CP000513">
    <property type="protein sequence ID" value="ABQ13126.1"/>
    <property type="molecule type" value="Genomic_DNA"/>
</dbReference>
<dbReference type="HOGENOM" id="CLU_027579_2_1_6"/>
<keyword evidence="5 10" id="KW-0949">S-adenosyl-L-methionine</keyword>
<keyword evidence="7 10" id="KW-0408">Iron</keyword>
<dbReference type="SUPFAM" id="SSF102114">
    <property type="entry name" value="Radical SAM enzymes"/>
    <property type="match status" value="1"/>
</dbReference>
<dbReference type="PROSITE" id="PS51918">
    <property type="entry name" value="RADICAL_SAM"/>
    <property type="match status" value="1"/>
</dbReference>
<evidence type="ECO:0000256" key="4">
    <source>
        <dbReference type="ARBA" id="ARBA00022617"/>
    </source>
</evidence>
<dbReference type="InterPro" id="IPR034505">
    <property type="entry name" value="Coproporphyrinogen-III_oxidase"/>
</dbReference>
<dbReference type="SFLD" id="SFLDF00562">
    <property type="entry name" value="HemN-like__clustered_with_heat"/>
    <property type="match status" value="1"/>
</dbReference>
<protein>
    <recommendedName>
        <fullName evidence="3 10">Heme chaperone HemW</fullName>
    </recommendedName>
</protein>
<dbReference type="AlphaFoldDB" id="A5EWP9"/>
<keyword evidence="6 10" id="KW-0479">Metal-binding</keyword>
<dbReference type="SFLD" id="SFLDS00029">
    <property type="entry name" value="Radical_SAM"/>
    <property type="match status" value="1"/>
</dbReference>
<comment type="function">
    <text evidence="10">Probably acts as a heme chaperone, transferring heme to an unknown acceptor. Binds one molecule of heme per monomer, possibly covalently. Binds 1 [4Fe-4S] cluster. The cluster is coordinated with 3 cysteines and an exchangeable S-adenosyl-L-methionine.</text>
</comment>
<comment type="cofactor">
    <cofactor evidence="1">
        <name>[4Fe-4S] cluster</name>
        <dbReference type="ChEBI" id="CHEBI:49883"/>
    </cofactor>
</comment>
<dbReference type="SFLD" id="SFLDF00288">
    <property type="entry name" value="HemN-like__clustered_with_nucl"/>
    <property type="match status" value="1"/>
</dbReference>
<dbReference type="GO" id="GO:0004109">
    <property type="term" value="F:coproporphyrinogen oxidase activity"/>
    <property type="evidence" value="ECO:0007669"/>
    <property type="project" value="InterPro"/>
</dbReference>
<dbReference type="RefSeq" id="WP_011927882.1">
    <property type="nucleotide sequence ID" value="NC_009446.1"/>
</dbReference>
<keyword evidence="13" id="KW-1185">Reference proteome</keyword>
<evidence type="ECO:0000256" key="5">
    <source>
        <dbReference type="ARBA" id="ARBA00022691"/>
    </source>
</evidence>
<evidence type="ECO:0000256" key="9">
    <source>
        <dbReference type="ARBA" id="ARBA00023186"/>
    </source>
</evidence>
<evidence type="ECO:0000256" key="2">
    <source>
        <dbReference type="ARBA" id="ARBA00006100"/>
    </source>
</evidence>
<dbReference type="eggNOG" id="COG0635">
    <property type="taxonomic scope" value="Bacteria"/>
</dbReference>
<evidence type="ECO:0000256" key="1">
    <source>
        <dbReference type="ARBA" id="ARBA00001966"/>
    </source>
</evidence>
<dbReference type="Pfam" id="PF06969">
    <property type="entry name" value="HemN_C"/>
    <property type="match status" value="1"/>
</dbReference>
<dbReference type="InterPro" id="IPR006638">
    <property type="entry name" value="Elp3/MiaA/NifB-like_rSAM"/>
</dbReference>
<dbReference type="InterPro" id="IPR004559">
    <property type="entry name" value="HemW-like"/>
</dbReference>
<accession>A5EWP9</accession>
<evidence type="ECO:0000313" key="13">
    <source>
        <dbReference type="Proteomes" id="UP000000248"/>
    </source>
</evidence>
<dbReference type="Gene3D" id="3.20.20.70">
    <property type="entry name" value="Aldolase class I"/>
    <property type="match status" value="1"/>
</dbReference>
<evidence type="ECO:0000256" key="8">
    <source>
        <dbReference type="ARBA" id="ARBA00023014"/>
    </source>
</evidence>
<dbReference type="PANTHER" id="PTHR13932">
    <property type="entry name" value="COPROPORPHYRINIGEN III OXIDASE"/>
    <property type="match status" value="1"/>
</dbReference>
<evidence type="ECO:0000256" key="6">
    <source>
        <dbReference type="ARBA" id="ARBA00022723"/>
    </source>
</evidence>
<dbReference type="InterPro" id="IPR010723">
    <property type="entry name" value="HemN_C"/>
</dbReference>
<keyword evidence="4 10" id="KW-0349">Heme</keyword>
<reference evidence="12 13" key="1">
    <citation type="journal article" date="2007" name="Nat. Biotechnol.">
        <title>Genome sequence and identification of candidate vaccine antigens from the animal pathogen Dichelobacter nodosus.</title>
        <authorList>
            <person name="Myers G.S."/>
            <person name="Parker D."/>
            <person name="Al-Hasani K."/>
            <person name="Kennan R.M."/>
            <person name="Seemann T."/>
            <person name="Ren Q."/>
            <person name="Badger J.H."/>
            <person name="Selengut J.D."/>
            <person name="Deboy R.T."/>
            <person name="Tettelin H."/>
            <person name="Boyce J.D."/>
            <person name="McCarl V.P."/>
            <person name="Han X."/>
            <person name="Nelson W.C."/>
            <person name="Madupu R."/>
            <person name="Mohamoud Y."/>
            <person name="Holley T."/>
            <person name="Fedorova N."/>
            <person name="Khouri H."/>
            <person name="Bottomley S.P."/>
            <person name="Whittington R.J."/>
            <person name="Adler B."/>
            <person name="Songer J.G."/>
            <person name="Rood J.I."/>
            <person name="Paulsen I.T."/>
        </authorList>
    </citation>
    <scope>NUCLEOTIDE SEQUENCE [LARGE SCALE GENOMIC DNA]</scope>
    <source>
        <strain evidence="12 13">VCS1703A</strain>
    </source>
</reference>
<dbReference type="STRING" id="246195.DNO_0131"/>
<keyword evidence="10" id="KW-0963">Cytoplasm</keyword>
<comment type="subcellular location">
    <subcellularLocation>
        <location evidence="10">Cytoplasm</location>
    </subcellularLocation>
</comment>
<keyword evidence="10" id="KW-0004">4Fe-4S</keyword>
<dbReference type="Pfam" id="PF04055">
    <property type="entry name" value="Radical_SAM"/>
    <property type="match status" value="1"/>
</dbReference>
<dbReference type="KEGG" id="dno:DNO_0131"/>
<dbReference type="PANTHER" id="PTHR13932:SF5">
    <property type="entry name" value="RADICAL S-ADENOSYL METHIONINE DOMAIN-CONTAINING PROTEIN 1, MITOCHONDRIAL"/>
    <property type="match status" value="1"/>
</dbReference>